<dbReference type="GO" id="GO:0070593">
    <property type="term" value="P:dendrite self-avoidance"/>
    <property type="evidence" value="ECO:0007669"/>
    <property type="project" value="TreeGrafter"/>
</dbReference>
<evidence type="ECO:0000259" key="2">
    <source>
        <dbReference type="PROSITE" id="PS50835"/>
    </source>
</evidence>
<dbReference type="OrthoDB" id="428111at2759"/>
<evidence type="ECO:0000256" key="1">
    <source>
        <dbReference type="ARBA" id="ARBA00023319"/>
    </source>
</evidence>
<dbReference type="InterPro" id="IPR036179">
    <property type="entry name" value="Ig-like_dom_sf"/>
</dbReference>
<gene>
    <name evidence="3" type="primary">Robo2_0</name>
    <name evidence="3" type="ORF">BUCCAP_R15807</name>
</gene>
<keyword evidence="4" id="KW-1185">Reference proteome</keyword>
<dbReference type="PANTHER" id="PTHR10075">
    <property type="entry name" value="BASIGIN RELATED"/>
    <property type="match status" value="1"/>
</dbReference>
<keyword evidence="1" id="KW-0393">Immunoglobulin domain</keyword>
<feature type="non-terminal residue" evidence="3">
    <location>
        <position position="76"/>
    </location>
</feature>
<dbReference type="Proteomes" id="UP000534107">
    <property type="component" value="Unassembled WGS sequence"/>
</dbReference>
<dbReference type="GO" id="GO:0005886">
    <property type="term" value="C:plasma membrane"/>
    <property type="evidence" value="ECO:0007669"/>
    <property type="project" value="TreeGrafter"/>
</dbReference>
<dbReference type="GO" id="GO:0098632">
    <property type="term" value="F:cell-cell adhesion mediator activity"/>
    <property type="evidence" value="ECO:0007669"/>
    <property type="project" value="TreeGrafter"/>
</dbReference>
<dbReference type="SUPFAM" id="SSF48726">
    <property type="entry name" value="Immunoglobulin"/>
    <property type="match status" value="1"/>
</dbReference>
<dbReference type="EMBL" id="VWZO01003246">
    <property type="protein sequence ID" value="NXH11141.1"/>
    <property type="molecule type" value="Genomic_DNA"/>
</dbReference>
<dbReference type="Gene3D" id="2.60.40.10">
    <property type="entry name" value="Immunoglobulins"/>
    <property type="match status" value="1"/>
</dbReference>
<dbReference type="InterPro" id="IPR007110">
    <property type="entry name" value="Ig-like_dom"/>
</dbReference>
<comment type="caution">
    <text evidence="3">The sequence shown here is derived from an EMBL/GenBank/DDBJ whole genome shotgun (WGS) entry which is preliminary data.</text>
</comment>
<dbReference type="InterPro" id="IPR003598">
    <property type="entry name" value="Ig_sub2"/>
</dbReference>
<accession>A0A7K9HB83</accession>
<evidence type="ECO:0000313" key="4">
    <source>
        <dbReference type="Proteomes" id="UP000534107"/>
    </source>
</evidence>
<dbReference type="PROSITE" id="PS50835">
    <property type="entry name" value="IG_LIKE"/>
    <property type="match status" value="1"/>
</dbReference>
<dbReference type="SMART" id="SM00408">
    <property type="entry name" value="IGc2"/>
    <property type="match status" value="1"/>
</dbReference>
<feature type="non-terminal residue" evidence="3">
    <location>
        <position position="1"/>
    </location>
</feature>
<proteinExistence type="predicted"/>
<protein>
    <submittedName>
        <fullName evidence="3">ROBO2 protein</fullName>
    </submittedName>
</protein>
<dbReference type="GO" id="GO:0007156">
    <property type="term" value="P:homophilic cell adhesion via plasma membrane adhesion molecules"/>
    <property type="evidence" value="ECO:0007669"/>
    <property type="project" value="TreeGrafter"/>
</dbReference>
<evidence type="ECO:0000313" key="3">
    <source>
        <dbReference type="EMBL" id="NXH11141.1"/>
    </source>
</evidence>
<dbReference type="PANTHER" id="PTHR10075:SF103">
    <property type="entry name" value="ROUNDABOUT HOMOLOG 4"/>
    <property type="match status" value="1"/>
</dbReference>
<feature type="domain" description="Ig-like" evidence="2">
    <location>
        <begin position="1"/>
        <end position="75"/>
    </location>
</feature>
<dbReference type="AlphaFoldDB" id="A0A7K9HB83"/>
<dbReference type="InterPro" id="IPR013783">
    <property type="entry name" value="Ig-like_fold"/>
</dbReference>
<dbReference type="GO" id="GO:0007411">
    <property type="term" value="P:axon guidance"/>
    <property type="evidence" value="ECO:0007669"/>
    <property type="project" value="TreeGrafter"/>
</dbReference>
<organism evidence="3 4">
    <name type="scientific">Bucco capensis</name>
    <name type="common">collared puffbird</name>
    <dbReference type="NCBI Taxonomy" id="135168"/>
    <lineage>
        <taxon>Eukaryota</taxon>
        <taxon>Metazoa</taxon>
        <taxon>Chordata</taxon>
        <taxon>Craniata</taxon>
        <taxon>Vertebrata</taxon>
        <taxon>Euteleostomi</taxon>
        <taxon>Archelosauria</taxon>
        <taxon>Archosauria</taxon>
        <taxon>Dinosauria</taxon>
        <taxon>Saurischia</taxon>
        <taxon>Theropoda</taxon>
        <taxon>Coelurosauria</taxon>
        <taxon>Aves</taxon>
        <taxon>Neognathae</taxon>
        <taxon>Neoaves</taxon>
        <taxon>Telluraves</taxon>
        <taxon>Coraciimorphae</taxon>
        <taxon>Piciformes</taxon>
        <taxon>Bucconidae</taxon>
        <taxon>Bucco</taxon>
    </lineage>
</organism>
<dbReference type="InterPro" id="IPR013098">
    <property type="entry name" value="Ig_I-set"/>
</dbReference>
<reference evidence="3 4" key="1">
    <citation type="submission" date="2019-09" db="EMBL/GenBank/DDBJ databases">
        <title>Bird 10,000 Genomes (B10K) Project - Family phase.</title>
        <authorList>
            <person name="Zhang G."/>
        </authorList>
    </citation>
    <scope>NUCLEOTIDE SEQUENCE [LARGE SCALE GENOMIC DNA]</scope>
    <source>
        <strain evidence="3">B10K-DU-001-16</strain>
        <tissue evidence="3">Muscle</tissue>
    </source>
</reference>
<name>A0A7K9HB83_9PICI</name>
<dbReference type="GO" id="GO:0030424">
    <property type="term" value="C:axon"/>
    <property type="evidence" value="ECO:0007669"/>
    <property type="project" value="TreeGrafter"/>
</dbReference>
<dbReference type="Pfam" id="PF07679">
    <property type="entry name" value="I-set"/>
    <property type="match status" value="1"/>
</dbReference>
<sequence>VVAGSTVKLDCGAQGDPTPWVQWHKECGDLPWGRWHEVDEENTLHLYTVTPDDGTTYVCKAQSQLCTTATTAHVSV</sequence>